<dbReference type="EMBL" id="ACPB03000287">
    <property type="status" value="NOT_ANNOTATED_CDS"/>
    <property type="molecule type" value="Genomic_DNA"/>
</dbReference>
<proteinExistence type="predicted"/>
<protein>
    <submittedName>
        <fullName evidence="1">Uncharacterized protein</fullName>
    </submittedName>
</protein>
<sequence>MEKHCLKLDELDIALEFLKIVFSVLDVMDDFFMNVIWRHCEGLEFHSKFTDGKPTIQTQCT</sequence>
<dbReference type="InParanoid" id="T1I1X1"/>
<evidence type="ECO:0000313" key="1">
    <source>
        <dbReference type="EnsemblMetazoa" id="RPRC010291-PA"/>
    </source>
</evidence>
<dbReference type="EnsemblMetazoa" id="RPRC010291-RA">
    <property type="protein sequence ID" value="RPRC010291-PA"/>
    <property type="gene ID" value="RPRC010291"/>
</dbReference>
<dbReference type="HOGENOM" id="CLU_2925468_0_0_1"/>
<organism evidence="1 2">
    <name type="scientific">Rhodnius prolixus</name>
    <name type="common">Triatomid bug</name>
    <dbReference type="NCBI Taxonomy" id="13249"/>
    <lineage>
        <taxon>Eukaryota</taxon>
        <taxon>Metazoa</taxon>
        <taxon>Ecdysozoa</taxon>
        <taxon>Arthropoda</taxon>
        <taxon>Hexapoda</taxon>
        <taxon>Insecta</taxon>
        <taxon>Pterygota</taxon>
        <taxon>Neoptera</taxon>
        <taxon>Paraneoptera</taxon>
        <taxon>Hemiptera</taxon>
        <taxon>Heteroptera</taxon>
        <taxon>Panheteroptera</taxon>
        <taxon>Cimicomorpha</taxon>
        <taxon>Reduviidae</taxon>
        <taxon>Triatominae</taxon>
        <taxon>Rhodnius</taxon>
    </lineage>
</organism>
<dbReference type="Proteomes" id="UP000015103">
    <property type="component" value="Unassembled WGS sequence"/>
</dbReference>
<name>T1I1X1_RHOPR</name>
<reference evidence="1" key="1">
    <citation type="submission" date="2015-05" db="UniProtKB">
        <authorList>
            <consortium name="EnsemblMetazoa"/>
        </authorList>
    </citation>
    <scope>IDENTIFICATION</scope>
</reference>
<dbReference type="VEuPathDB" id="VectorBase:RPRC010291"/>
<evidence type="ECO:0000313" key="2">
    <source>
        <dbReference type="Proteomes" id="UP000015103"/>
    </source>
</evidence>
<keyword evidence="2" id="KW-1185">Reference proteome</keyword>
<dbReference type="AlphaFoldDB" id="T1I1X1"/>
<accession>T1I1X1</accession>